<evidence type="ECO:0000256" key="1">
    <source>
        <dbReference type="SAM" id="SignalP"/>
    </source>
</evidence>
<gene>
    <name evidence="2" type="ORF">EGW08_011542</name>
</gene>
<keyword evidence="1" id="KW-0732">Signal</keyword>
<comment type="caution">
    <text evidence="2">The sequence shown here is derived from an EMBL/GenBank/DDBJ whole genome shotgun (WGS) entry which is preliminary data.</text>
</comment>
<name>A0A433TGR1_ELYCH</name>
<protein>
    <submittedName>
        <fullName evidence="2">Uncharacterized protein</fullName>
    </submittedName>
</protein>
<proteinExistence type="predicted"/>
<organism evidence="2 3">
    <name type="scientific">Elysia chlorotica</name>
    <name type="common">Eastern emerald elysia</name>
    <name type="synonym">Sea slug</name>
    <dbReference type="NCBI Taxonomy" id="188477"/>
    <lineage>
        <taxon>Eukaryota</taxon>
        <taxon>Metazoa</taxon>
        <taxon>Spiralia</taxon>
        <taxon>Lophotrochozoa</taxon>
        <taxon>Mollusca</taxon>
        <taxon>Gastropoda</taxon>
        <taxon>Heterobranchia</taxon>
        <taxon>Euthyneura</taxon>
        <taxon>Panpulmonata</taxon>
        <taxon>Sacoglossa</taxon>
        <taxon>Placobranchoidea</taxon>
        <taxon>Plakobranchidae</taxon>
        <taxon>Elysia</taxon>
    </lineage>
</organism>
<dbReference type="EMBL" id="RQTK01000377">
    <property type="protein sequence ID" value="RUS80719.1"/>
    <property type="molecule type" value="Genomic_DNA"/>
</dbReference>
<sequence length="240" mass="25506">MAWLVALTTLLAASAVLTESSFLRRAESGPTCPNLMSTCLMPNMAKHERLFRSEAAAVAVLSNRALLGTVAGDIVNASACIEASRAKPECANAYDDSEELAAIKLMAGYLDNSDHLDLMVAAASSPCLTSREMMESGAMSVLMCYMPLMEGVEMTTQTDPCQVILGLETCTVTTVESVCGQGAANLVQSLWTYMLQPQVLDTLGPLANVPSEMLAPLSTCGQQAHVVKRLAKRALDGVRK</sequence>
<accession>A0A433TGR1</accession>
<reference evidence="2 3" key="1">
    <citation type="submission" date="2019-01" db="EMBL/GenBank/DDBJ databases">
        <title>A draft genome assembly of the solar-powered sea slug Elysia chlorotica.</title>
        <authorList>
            <person name="Cai H."/>
            <person name="Li Q."/>
            <person name="Fang X."/>
            <person name="Li J."/>
            <person name="Curtis N.E."/>
            <person name="Altenburger A."/>
            <person name="Shibata T."/>
            <person name="Feng M."/>
            <person name="Maeda T."/>
            <person name="Schwartz J.A."/>
            <person name="Shigenobu S."/>
            <person name="Lundholm N."/>
            <person name="Nishiyama T."/>
            <person name="Yang H."/>
            <person name="Hasebe M."/>
            <person name="Li S."/>
            <person name="Pierce S.K."/>
            <person name="Wang J."/>
        </authorList>
    </citation>
    <scope>NUCLEOTIDE SEQUENCE [LARGE SCALE GENOMIC DNA]</scope>
    <source>
        <strain evidence="2">EC2010</strain>
        <tissue evidence="2">Whole organism of an adult</tissue>
    </source>
</reference>
<evidence type="ECO:0000313" key="2">
    <source>
        <dbReference type="EMBL" id="RUS80719.1"/>
    </source>
</evidence>
<feature type="signal peptide" evidence="1">
    <location>
        <begin position="1"/>
        <end position="18"/>
    </location>
</feature>
<dbReference type="AlphaFoldDB" id="A0A433TGR1"/>
<feature type="chain" id="PRO_5019506946" evidence="1">
    <location>
        <begin position="19"/>
        <end position="240"/>
    </location>
</feature>
<dbReference type="Proteomes" id="UP000271974">
    <property type="component" value="Unassembled WGS sequence"/>
</dbReference>
<evidence type="ECO:0000313" key="3">
    <source>
        <dbReference type="Proteomes" id="UP000271974"/>
    </source>
</evidence>
<keyword evidence="3" id="KW-1185">Reference proteome</keyword>